<dbReference type="Proteomes" id="UP000327424">
    <property type="component" value="Chromosome"/>
</dbReference>
<dbReference type="OrthoDB" id="6398429at2"/>
<reference evidence="2 3" key="1">
    <citation type="submission" date="2019-09" db="EMBL/GenBank/DDBJ databases">
        <title>Hybrid Assembly of the complete Genome of the Deep-Sea Bacterium Moritella marina from long Nanopore and Illumina reads.</title>
        <authorList>
            <person name="Magin S."/>
            <person name="Georgoulis A."/>
            <person name="Papadimitriou K."/>
            <person name="Iliakis G."/>
            <person name="Vorgias C.E."/>
        </authorList>
    </citation>
    <scope>NUCLEOTIDE SEQUENCE [LARGE SCALE GENOMIC DNA]</scope>
    <source>
        <strain evidence="2 3">MP-1</strain>
    </source>
</reference>
<organism evidence="2 3">
    <name type="scientific">Moritella marina ATCC 15381</name>
    <dbReference type="NCBI Taxonomy" id="1202962"/>
    <lineage>
        <taxon>Bacteria</taxon>
        <taxon>Pseudomonadati</taxon>
        <taxon>Pseudomonadota</taxon>
        <taxon>Gammaproteobacteria</taxon>
        <taxon>Alteromonadales</taxon>
        <taxon>Moritellaceae</taxon>
        <taxon>Moritella</taxon>
    </lineage>
</organism>
<sequence length="200" mass="22452">MADVDNANLVGDAFGNLLLRDMVQINAPEQVSFLPQTWGWLVVGLVLALLIGRYLLLAGQKYWRNRYRKKLQSKLLAFDVSDCSHTPRFIHQLLQQACLQAYPKQSLTAGQLQGPAFLVFLDSCTQDCTEFDSAIGELWQQALYLPLALSEWSAAHNQILILSTQRWLKLHIDEAELDTGIGRELGTGLGGNEHVHNKHD</sequence>
<dbReference type="InterPro" id="IPR025489">
    <property type="entry name" value="DUF4381"/>
</dbReference>
<dbReference type="Pfam" id="PF14316">
    <property type="entry name" value="DUF4381"/>
    <property type="match status" value="1"/>
</dbReference>
<gene>
    <name evidence="2" type="ORF">FR932_20435</name>
</gene>
<evidence type="ECO:0000313" key="3">
    <source>
        <dbReference type="Proteomes" id="UP000327424"/>
    </source>
</evidence>
<dbReference type="AlphaFoldDB" id="A0A5J6WPE5"/>
<keyword evidence="1" id="KW-1133">Transmembrane helix</keyword>
<feature type="transmembrane region" description="Helical" evidence="1">
    <location>
        <begin position="38"/>
        <end position="59"/>
    </location>
</feature>
<keyword evidence="3" id="KW-1185">Reference proteome</keyword>
<dbReference type="KEGG" id="mmaa:FR932_20435"/>
<protein>
    <submittedName>
        <fullName evidence="2">DUF4381 domain-containing protein</fullName>
    </submittedName>
</protein>
<dbReference type="RefSeq" id="WP_019441409.1">
    <property type="nucleotide sequence ID" value="NZ_ALOE01000017.1"/>
</dbReference>
<accession>A0A5J6WPE5</accession>
<keyword evidence="1" id="KW-0472">Membrane</keyword>
<evidence type="ECO:0000313" key="2">
    <source>
        <dbReference type="EMBL" id="QFI40016.1"/>
    </source>
</evidence>
<keyword evidence="1" id="KW-0812">Transmembrane</keyword>
<proteinExistence type="predicted"/>
<dbReference type="EMBL" id="CP044399">
    <property type="protein sequence ID" value="QFI40016.1"/>
    <property type="molecule type" value="Genomic_DNA"/>
</dbReference>
<name>A0A5J6WPE5_MORMI</name>
<evidence type="ECO:0000256" key="1">
    <source>
        <dbReference type="SAM" id="Phobius"/>
    </source>
</evidence>